<dbReference type="AlphaFoldDB" id="A0A285N0P8"/>
<dbReference type="GO" id="GO:0008829">
    <property type="term" value="F:dCTP deaminase activity"/>
    <property type="evidence" value="ECO:0007669"/>
    <property type="project" value="InterPro"/>
</dbReference>
<accession>A0A285N0P8</accession>
<dbReference type="EMBL" id="OBEI01000001">
    <property type="protein sequence ID" value="SNZ03010.1"/>
    <property type="molecule type" value="Genomic_DNA"/>
</dbReference>
<dbReference type="PANTHER" id="PTHR42680:SF3">
    <property type="entry name" value="DCTP DEAMINASE"/>
    <property type="match status" value="1"/>
</dbReference>
<keyword evidence="4" id="KW-1185">Reference proteome</keyword>
<reference evidence="4" key="1">
    <citation type="submission" date="2017-09" db="EMBL/GenBank/DDBJ databases">
        <authorList>
            <person name="Varghese N."/>
            <person name="Submissions S."/>
        </authorList>
    </citation>
    <scope>NUCLEOTIDE SEQUENCE [LARGE SCALE GENOMIC DNA]</scope>
    <source>
        <strain evidence="4">DSM 15103</strain>
    </source>
</reference>
<dbReference type="Pfam" id="PF22769">
    <property type="entry name" value="DCD"/>
    <property type="match status" value="1"/>
</dbReference>
<keyword evidence="1" id="KW-0378">Hydrolase</keyword>
<dbReference type="InterPro" id="IPR036157">
    <property type="entry name" value="dUTPase-like_sf"/>
</dbReference>
<dbReference type="NCBIfam" id="TIGR02274">
    <property type="entry name" value="dCTP_deam"/>
    <property type="match status" value="1"/>
</dbReference>
<dbReference type="GO" id="GO:0006229">
    <property type="term" value="P:dUTP biosynthetic process"/>
    <property type="evidence" value="ECO:0007669"/>
    <property type="project" value="InterPro"/>
</dbReference>
<dbReference type="InterPro" id="IPR033704">
    <property type="entry name" value="dUTPase_trimeric"/>
</dbReference>
<gene>
    <name evidence="3" type="ORF">SAMN06265182_0267</name>
</gene>
<evidence type="ECO:0000313" key="3">
    <source>
        <dbReference type="EMBL" id="SNZ03010.1"/>
    </source>
</evidence>
<evidence type="ECO:0000256" key="2">
    <source>
        <dbReference type="ARBA" id="ARBA00023080"/>
    </source>
</evidence>
<dbReference type="CDD" id="cd07557">
    <property type="entry name" value="trimeric_dUTPase"/>
    <property type="match status" value="1"/>
</dbReference>
<dbReference type="PANTHER" id="PTHR42680">
    <property type="entry name" value="DCTP DEAMINASE"/>
    <property type="match status" value="1"/>
</dbReference>
<dbReference type="Gene3D" id="2.70.40.10">
    <property type="match status" value="1"/>
</dbReference>
<dbReference type="OrthoDB" id="9780202at2"/>
<evidence type="ECO:0000256" key="1">
    <source>
        <dbReference type="ARBA" id="ARBA00022801"/>
    </source>
</evidence>
<dbReference type="RefSeq" id="WP_096999466.1">
    <property type="nucleotide sequence ID" value="NZ_OBEI01000001.1"/>
</dbReference>
<dbReference type="SUPFAM" id="SSF51283">
    <property type="entry name" value="dUTPase-like"/>
    <property type="match status" value="1"/>
</dbReference>
<name>A0A285N0P8_9AQUI</name>
<dbReference type="InterPro" id="IPR011962">
    <property type="entry name" value="dCTP_deaminase"/>
</dbReference>
<keyword evidence="2" id="KW-0546">Nucleotide metabolism</keyword>
<sequence>MILKYQQIKELIRIGSIKIDPFDEELQLQPSSIDLRTSDRFYRYPKEIEPELQILDPKNPYLNILEKDFISEQGIVIEPAKFLIIETLEYISVPENITVFLQPKFRLARMGLSLINAGWLEHGYEGNITLCLQNVNDFPVRIFKNMPVVHIFLSKTE</sequence>
<dbReference type="Proteomes" id="UP000219036">
    <property type="component" value="Unassembled WGS sequence"/>
</dbReference>
<evidence type="ECO:0000313" key="4">
    <source>
        <dbReference type="Proteomes" id="UP000219036"/>
    </source>
</evidence>
<organism evidence="3 4">
    <name type="scientific">Persephonella hydrogeniphila</name>
    <dbReference type="NCBI Taxonomy" id="198703"/>
    <lineage>
        <taxon>Bacteria</taxon>
        <taxon>Pseudomonadati</taxon>
        <taxon>Aquificota</taxon>
        <taxon>Aquificia</taxon>
        <taxon>Aquificales</taxon>
        <taxon>Hydrogenothermaceae</taxon>
        <taxon>Persephonella</taxon>
    </lineage>
</organism>
<proteinExistence type="predicted"/>
<protein>
    <submittedName>
        <fullName evidence="3">dCTP deaminase</fullName>
    </submittedName>
</protein>